<evidence type="ECO:0000256" key="7">
    <source>
        <dbReference type="ARBA" id="ARBA00023004"/>
    </source>
</evidence>
<accession>A0ABP1DXD4</accession>
<dbReference type="InterPro" id="IPR050121">
    <property type="entry name" value="Cytochrome_P450_monoxygenase"/>
</dbReference>
<organism evidence="9 10">
    <name type="scientific">Somion occarium</name>
    <dbReference type="NCBI Taxonomy" id="3059160"/>
    <lineage>
        <taxon>Eukaryota</taxon>
        <taxon>Fungi</taxon>
        <taxon>Dikarya</taxon>
        <taxon>Basidiomycota</taxon>
        <taxon>Agaricomycotina</taxon>
        <taxon>Agaricomycetes</taxon>
        <taxon>Polyporales</taxon>
        <taxon>Cerrenaceae</taxon>
        <taxon>Somion</taxon>
    </lineage>
</organism>
<comment type="pathway">
    <text evidence="2">Secondary metabolite biosynthesis.</text>
</comment>
<evidence type="ECO:0000256" key="6">
    <source>
        <dbReference type="ARBA" id="ARBA00023002"/>
    </source>
</evidence>
<dbReference type="PANTHER" id="PTHR24305">
    <property type="entry name" value="CYTOCHROME P450"/>
    <property type="match status" value="1"/>
</dbReference>
<evidence type="ECO:0000256" key="2">
    <source>
        <dbReference type="ARBA" id="ARBA00005179"/>
    </source>
</evidence>
<sequence length="545" mass="61218">MDILTVVSICLACSVILYAFYKRITRRILLSEVPGPEPGSFWLGNLPQVLQSEVGEVDWRWQEQFGGIVHMKGSFGDDRLWVSDPKALQYIYQTSGYNFPKQPERRVLSRLLSGEGILWADGEVHKRHRKAMLPAFGQAEARALVPIFNRCAAAITQKWRDRLLDTPEGSVDLNVALWLSSAALDAIGEAGFDYKFGCLDDLDNDLLRGYRKLMTQGAPPPSDGRILFLEISHYIPMWILDFIYDHFPSPSLQVLRDHRVVARKVAQELIDAQSDTDPAETNGNKDVMSILIRANKSLNEKMRLTDDEIIDQMRVILLAGHETTGNTLAWALMELAKNPSIQNRLRSEVHSMQAAIHARGDRELTASDFESMPYTTAVVKEVLRMYPASFHQHRQAANNDVLPVSKPITLKSGRIVSEIPIPRGTKVLLSVTAYNRNKDVWGEDAHVFNPDRWLDDDTTKRATNAGVYSNLLTFAGGVRGCIGWRFALNELHAFLAELVANFEFARTPELDRLHKVACLAMTPNLDGDLSKGAQMPLRVSLASRE</sequence>
<evidence type="ECO:0000313" key="10">
    <source>
        <dbReference type="Proteomes" id="UP001497453"/>
    </source>
</evidence>
<keyword evidence="10" id="KW-1185">Reference proteome</keyword>
<dbReference type="SUPFAM" id="SSF48264">
    <property type="entry name" value="Cytochrome P450"/>
    <property type="match status" value="1"/>
</dbReference>
<evidence type="ECO:0000313" key="9">
    <source>
        <dbReference type="EMBL" id="CAL1711674.1"/>
    </source>
</evidence>
<gene>
    <name evidence="9" type="ORF">GFSPODELE1_LOCUS8449</name>
</gene>
<evidence type="ECO:0000256" key="3">
    <source>
        <dbReference type="ARBA" id="ARBA00010617"/>
    </source>
</evidence>
<keyword evidence="7" id="KW-0408">Iron</keyword>
<dbReference type="EMBL" id="OZ037949">
    <property type="protein sequence ID" value="CAL1711674.1"/>
    <property type="molecule type" value="Genomic_DNA"/>
</dbReference>
<keyword evidence="8" id="KW-0503">Monooxygenase</keyword>
<evidence type="ECO:0000256" key="4">
    <source>
        <dbReference type="ARBA" id="ARBA00022617"/>
    </source>
</evidence>
<evidence type="ECO:0000256" key="1">
    <source>
        <dbReference type="ARBA" id="ARBA00001971"/>
    </source>
</evidence>
<dbReference type="Gene3D" id="1.10.630.10">
    <property type="entry name" value="Cytochrome P450"/>
    <property type="match status" value="1"/>
</dbReference>
<evidence type="ECO:0000256" key="8">
    <source>
        <dbReference type="ARBA" id="ARBA00023033"/>
    </source>
</evidence>
<dbReference type="CDD" id="cd11069">
    <property type="entry name" value="CYP_FUM15-like"/>
    <property type="match status" value="1"/>
</dbReference>
<dbReference type="InterPro" id="IPR002401">
    <property type="entry name" value="Cyt_P450_E_grp-I"/>
</dbReference>
<proteinExistence type="inferred from homology"/>
<evidence type="ECO:0008006" key="11">
    <source>
        <dbReference type="Google" id="ProtNLM"/>
    </source>
</evidence>
<dbReference type="PRINTS" id="PR00463">
    <property type="entry name" value="EP450I"/>
</dbReference>
<comment type="similarity">
    <text evidence="3">Belongs to the cytochrome P450 family.</text>
</comment>
<dbReference type="InterPro" id="IPR036396">
    <property type="entry name" value="Cyt_P450_sf"/>
</dbReference>
<keyword evidence="6" id="KW-0560">Oxidoreductase</keyword>
<comment type="cofactor">
    <cofactor evidence="1">
        <name>heme</name>
        <dbReference type="ChEBI" id="CHEBI:30413"/>
    </cofactor>
</comment>
<dbReference type="PRINTS" id="PR00385">
    <property type="entry name" value="P450"/>
</dbReference>
<dbReference type="PANTHER" id="PTHR24305:SF166">
    <property type="entry name" value="CYTOCHROME P450 12A4, MITOCHONDRIAL-RELATED"/>
    <property type="match status" value="1"/>
</dbReference>
<protein>
    <recommendedName>
        <fullName evidence="11">Cytochrome P450</fullName>
    </recommendedName>
</protein>
<reference evidence="10" key="1">
    <citation type="submission" date="2024-04" db="EMBL/GenBank/DDBJ databases">
        <authorList>
            <person name="Shaw F."/>
            <person name="Minotto A."/>
        </authorList>
    </citation>
    <scope>NUCLEOTIDE SEQUENCE [LARGE SCALE GENOMIC DNA]</scope>
</reference>
<dbReference type="InterPro" id="IPR001128">
    <property type="entry name" value="Cyt_P450"/>
</dbReference>
<evidence type="ECO:0000256" key="5">
    <source>
        <dbReference type="ARBA" id="ARBA00022723"/>
    </source>
</evidence>
<name>A0ABP1DXD4_9APHY</name>
<dbReference type="Proteomes" id="UP001497453">
    <property type="component" value="Chromosome 6"/>
</dbReference>
<keyword evidence="4" id="KW-0349">Heme</keyword>
<keyword evidence="5" id="KW-0479">Metal-binding</keyword>
<dbReference type="Pfam" id="PF00067">
    <property type="entry name" value="p450"/>
    <property type="match status" value="1"/>
</dbReference>